<comment type="subcellular location">
    <subcellularLocation>
        <location evidence="7">Cytoplasm</location>
        <location evidence="7">Nucleoid</location>
    </subcellularLocation>
</comment>
<comment type="similarity">
    <text evidence="7">Belongs to the MraZ family.</text>
</comment>
<dbReference type="Pfam" id="PF02381">
    <property type="entry name" value="MraZ"/>
    <property type="match status" value="2"/>
</dbReference>
<dbReference type="PROSITE" id="PS51740">
    <property type="entry name" value="SPOVT_ABRB"/>
    <property type="match status" value="2"/>
</dbReference>
<dbReference type="GO" id="GO:0000976">
    <property type="term" value="F:transcription cis-regulatory region binding"/>
    <property type="evidence" value="ECO:0007669"/>
    <property type="project" value="TreeGrafter"/>
</dbReference>
<dbReference type="CDD" id="cd16321">
    <property type="entry name" value="MraZ_C"/>
    <property type="match status" value="1"/>
</dbReference>
<evidence type="ECO:0000256" key="6">
    <source>
        <dbReference type="ARBA" id="ARBA00023163"/>
    </source>
</evidence>
<dbReference type="OrthoDB" id="9807753at2"/>
<dbReference type="InterPro" id="IPR035642">
    <property type="entry name" value="MraZ_N"/>
</dbReference>
<dbReference type="InterPro" id="IPR038619">
    <property type="entry name" value="MraZ_sf"/>
</dbReference>
<keyword evidence="6 7" id="KW-0804">Transcription</keyword>
<keyword evidence="10" id="KW-1185">Reference proteome</keyword>
<evidence type="ECO:0000256" key="3">
    <source>
        <dbReference type="ARBA" id="ARBA00022737"/>
    </source>
</evidence>
<dbReference type="GO" id="GO:2000143">
    <property type="term" value="P:negative regulation of DNA-templated transcription initiation"/>
    <property type="evidence" value="ECO:0007669"/>
    <property type="project" value="TreeGrafter"/>
</dbReference>
<evidence type="ECO:0000313" key="10">
    <source>
        <dbReference type="Proteomes" id="UP000032726"/>
    </source>
</evidence>
<dbReference type="KEGG" id="mlt:VC82_2101"/>
<keyword evidence="3" id="KW-0677">Repeat</keyword>
<evidence type="ECO:0000256" key="7">
    <source>
        <dbReference type="HAMAP-Rule" id="MF_01008"/>
    </source>
</evidence>
<evidence type="ECO:0000259" key="8">
    <source>
        <dbReference type="PROSITE" id="PS51740"/>
    </source>
</evidence>
<reference evidence="9 10" key="1">
    <citation type="submission" date="2015-03" db="EMBL/GenBank/DDBJ databases">
        <title>Complete genome sequence of Muricauda lutaonensis CC-HSB-11T, isolated from a coastal hot spring.</title>
        <authorList>
            <person name="Kim K.M."/>
        </authorList>
    </citation>
    <scope>NUCLEOTIDE SEQUENCE [LARGE SCALE GENOMIC DNA]</scope>
    <source>
        <strain evidence="9 10">CC-HSB-11</strain>
    </source>
</reference>
<sequence>MINIIGTFNCKADAKGRVTIPSSLMSQLSPLLNDGFVIKHGRFSRCLELYPKAEYNRMMMQLKEKDQFDPDNVRTLRKFVEGAQLVNIDDSNRLLIPKALAEHALIKKEVVITATIDIIEIWDKESYEKANDIDRDEFSVMLKTAFGKNDKPVSQSGTAQ</sequence>
<dbReference type="GO" id="GO:0005737">
    <property type="term" value="C:cytoplasm"/>
    <property type="evidence" value="ECO:0007669"/>
    <property type="project" value="UniProtKB-UniRule"/>
</dbReference>
<dbReference type="EMBL" id="CP011071">
    <property type="protein sequence ID" value="AKA35696.1"/>
    <property type="molecule type" value="Genomic_DNA"/>
</dbReference>
<name>A0A0D5YUW8_9FLAO</name>
<proteinExistence type="inferred from homology"/>
<feature type="domain" description="SpoVT-AbrB" evidence="8">
    <location>
        <begin position="7"/>
        <end position="54"/>
    </location>
</feature>
<dbReference type="PANTHER" id="PTHR34701">
    <property type="entry name" value="TRANSCRIPTIONAL REGULATOR MRAZ"/>
    <property type="match status" value="1"/>
</dbReference>
<dbReference type="InterPro" id="IPR020603">
    <property type="entry name" value="MraZ_dom"/>
</dbReference>
<evidence type="ECO:0000313" key="9">
    <source>
        <dbReference type="EMBL" id="AKA35696.1"/>
    </source>
</evidence>
<keyword evidence="4 7" id="KW-0805">Transcription regulation</keyword>
<dbReference type="InterPro" id="IPR035644">
    <property type="entry name" value="MraZ_C"/>
</dbReference>
<evidence type="ECO:0000256" key="5">
    <source>
        <dbReference type="ARBA" id="ARBA00023125"/>
    </source>
</evidence>
<dbReference type="GO" id="GO:0003700">
    <property type="term" value="F:DNA-binding transcription factor activity"/>
    <property type="evidence" value="ECO:0007669"/>
    <property type="project" value="UniProtKB-UniRule"/>
</dbReference>
<accession>A0A0D5YUW8</accession>
<comment type="subunit">
    <text evidence="7">Forms oligomers.</text>
</comment>
<keyword evidence="2 7" id="KW-0963">Cytoplasm</keyword>
<protein>
    <recommendedName>
        <fullName evidence="1 7">Transcriptional regulator MraZ</fullName>
    </recommendedName>
</protein>
<dbReference type="Proteomes" id="UP000032726">
    <property type="component" value="Chromosome"/>
</dbReference>
<dbReference type="PANTHER" id="PTHR34701:SF1">
    <property type="entry name" value="TRANSCRIPTIONAL REGULATOR MRAZ"/>
    <property type="match status" value="1"/>
</dbReference>
<dbReference type="InterPro" id="IPR037914">
    <property type="entry name" value="SpoVT-AbrB_sf"/>
</dbReference>
<dbReference type="GO" id="GO:0009295">
    <property type="term" value="C:nucleoid"/>
    <property type="evidence" value="ECO:0007669"/>
    <property type="project" value="UniProtKB-SubCell"/>
</dbReference>
<keyword evidence="5 7" id="KW-0238">DNA-binding</keyword>
<dbReference type="SUPFAM" id="SSF89447">
    <property type="entry name" value="AbrB/MazE/MraZ-like"/>
    <property type="match status" value="1"/>
</dbReference>
<dbReference type="Gene3D" id="3.40.1550.20">
    <property type="entry name" value="Transcriptional regulator MraZ domain"/>
    <property type="match status" value="1"/>
</dbReference>
<dbReference type="InterPro" id="IPR007159">
    <property type="entry name" value="SpoVT-AbrB_dom"/>
</dbReference>
<evidence type="ECO:0000256" key="4">
    <source>
        <dbReference type="ARBA" id="ARBA00023015"/>
    </source>
</evidence>
<dbReference type="HOGENOM" id="CLU_107907_0_1_10"/>
<dbReference type="RefSeq" id="WP_045802322.1">
    <property type="nucleotide sequence ID" value="NZ_CP011071.1"/>
</dbReference>
<dbReference type="InterPro" id="IPR003444">
    <property type="entry name" value="MraZ"/>
</dbReference>
<organism evidence="9 10">
    <name type="scientific">Flagellimonas lutaonensis</name>
    <dbReference type="NCBI Taxonomy" id="516051"/>
    <lineage>
        <taxon>Bacteria</taxon>
        <taxon>Pseudomonadati</taxon>
        <taxon>Bacteroidota</taxon>
        <taxon>Flavobacteriia</taxon>
        <taxon>Flavobacteriales</taxon>
        <taxon>Flavobacteriaceae</taxon>
        <taxon>Flagellimonas</taxon>
    </lineage>
</organism>
<dbReference type="AlphaFoldDB" id="A0A0D5YUW8"/>
<gene>
    <name evidence="7" type="primary">mraZ</name>
    <name evidence="9" type="ORF">VC82_2101</name>
</gene>
<feature type="domain" description="SpoVT-AbrB" evidence="8">
    <location>
        <begin position="83"/>
        <end position="126"/>
    </location>
</feature>
<dbReference type="HAMAP" id="MF_01008">
    <property type="entry name" value="MraZ"/>
    <property type="match status" value="1"/>
</dbReference>
<evidence type="ECO:0000256" key="2">
    <source>
        <dbReference type="ARBA" id="ARBA00022490"/>
    </source>
</evidence>
<evidence type="ECO:0000256" key="1">
    <source>
        <dbReference type="ARBA" id="ARBA00013860"/>
    </source>
</evidence>
<dbReference type="CDD" id="cd16320">
    <property type="entry name" value="MraZ_N"/>
    <property type="match status" value="1"/>
</dbReference>
<dbReference type="STRING" id="516051.VC82_2101"/>